<comment type="similarity">
    <text evidence="1">Belongs to the glycosyl hydrolase 39 family.</text>
</comment>
<protein>
    <recommendedName>
        <fullName evidence="4">Glycosyl hydrolases family 39 N-terminal catalytic domain-containing protein</fullName>
    </recommendedName>
</protein>
<dbReference type="SUPFAM" id="SSF51445">
    <property type="entry name" value="(Trans)glycosidases"/>
    <property type="match status" value="1"/>
</dbReference>
<dbReference type="PANTHER" id="PTHR12631">
    <property type="entry name" value="ALPHA-L-IDURONIDASE"/>
    <property type="match status" value="1"/>
</dbReference>
<dbReference type="Gene3D" id="3.20.20.80">
    <property type="entry name" value="Glycosidases"/>
    <property type="match status" value="1"/>
</dbReference>
<keyword evidence="3" id="KW-0326">Glycosidase</keyword>
<dbReference type="InterPro" id="IPR051923">
    <property type="entry name" value="Glycosyl_Hydrolase_39"/>
</dbReference>
<evidence type="ECO:0000256" key="1">
    <source>
        <dbReference type="ARBA" id="ARBA00008875"/>
    </source>
</evidence>
<proteinExistence type="inferred from homology"/>
<organism evidence="5 6">
    <name type="scientific">Candidatus Thermoflexus japonica</name>
    <dbReference type="NCBI Taxonomy" id="2035417"/>
    <lineage>
        <taxon>Bacteria</taxon>
        <taxon>Bacillati</taxon>
        <taxon>Chloroflexota</taxon>
        <taxon>Thermoflexia</taxon>
        <taxon>Thermoflexales</taxon>
        <taxon>Thermoflexaceae</taxon>
        <taxon>Thermoflexus</taxon>
    </lineage>
</organism>
<gene>
    <name evidence="5" type="ORF">HRbin22_01407</name>
</gene>
<dbReference type="PANTHER" id="PTHR12631:SF10">
    <property type="entry name" value="BETA-XYLOSIDASE-LIKE PROTEIN-RELATED"/>
    <property type="match status" value="1"/>
</dbReference>
<feature type="domain" description="Glycosyl hydrolases family 39 N-terminal catalytic" evidence="4">
    <location>
        <begin position="247"/>
        <end position="396"/>
    </location>
</feature>
<comment type="caution">
    <text evidence="5">The sequence shown here is derived from an EMBL/GenBank/DDBJ whole genome shotgun (WGS) entry which is preliminary data.</text>
</comment>
<dbReference type="Proteomes" id="UP000236642">
    <property type="component" value="Unassembled WGS sequence"/>
</dbReference>
<sequence length="578" mass="62953">MAGNWRDPSSSALPSGRAPVGIPLAHRFRWLWIGMLLALGGNALPRSPSHAQTGSFRLYLPLVARGGAEAPTGVDFGLVFITSAEWPADAARFDRARQVGARWDRWPLYWSGVETSPGVYQWAHVDAALRDALAQGFEVSLILMGTPGFYTTGGAPARLPIGASPLRTPRRDSATPGAPIAIAAANPPAGLYAPIFTDGTDRPGPGKTIHPANRWAAFVYQAVARYRPGGAAGREVSGWPAGRGVRAWEIWNEPDLSFFWSGSAADYARLLKVAAIAARQADPQARILFGGLAIFEKPGWLQEVLRTLQNDPDPDLRDAFGWYFDVLPIHSYSYAWHTFRYLNQVKGTLQSFGLVKELWVNESGLPVWDDYPGPTWDPDSGYRGTKEEQAAYVVQSAAYAVWMGARVIFHFMLHDDCGNGPESHDAFGLYRNPSPAPCYPSDAQARPAAAAYRLVTTHLRGATPLWRLRTTNGQTDWGACTGQVEWFAFRRPDGARVLLAWTRLNIPATITVTAVASQGIVYDVRTGAAADVRPANGVYTFSLPPATNYNAPTLCNPTRQKQGEAAVGGLPLFLVERP</sequence>
<dbReference type="AlphaFoldDB" id="A0A2H5Y6U9"/>
<evidence type="ECO:0000313" key="6">
    <source>
        <dbReference type="Proteomes" id="UP000236642"/>
    </source>
</evidence>
<dbReference type="Pfam" id="PF01229">
    <property type="entry name" value="Glyco_hydro_39"/>
    <property type="match status" value="1"/>
</dbReference>
<keyword evidence="2" id="KW-0378">Hydrolase</keyword>
<name>A0A2H5Y6U9_9CHLR</name>
<accession>A0A2H5Y6U9</accession>
<evidence type="ECO:0000313" key="5">
    <source>
        <dbReference type="EMBL" id="GBD09160.1"/>
    </source>
</evidence>
<dbReference type="InterPro" id="IPR017853">
    <property type="entry name" value="GH"/>
</dbReference>
<evidence type="ECO:0000256" key="2">
    <source>
        <dbReference type="ARBA" id="ARBA00022801"/>
    </source>
</evidence>
<dbReference type="InterPro" id="IPR049166">
    <property type="entry name" value="GH39_cat"/>
</dbReference>
<evidence type="ECO:0000256" key="3">
    <source>
        <dbReference type="ARBA" id="ARBA00023295"/>
    </source>
</evidence>
<dbReference type="EMBL" id="BEHY01000029">
    <property type="protein sequence ID" value="GBD09160.1"/>
    <property type="molecule type" value="Genomic_DNA"/>
</dbReference>
<evidence type="ECO:0000259" key="4">
    <source>
        <dbReference type="Pfam" id="PF01229"/>
    </source>
</evidence>
<dbReference type="GO" id="GO:0004553">
    <property type="term" value="F:hydrolase activity, hydrolyzing O-glycosyl compounds"/>
    <property type="evidence" value="ECO:0007669"/>
    <property type="project" value="TreeGrafter"/>
</dbReference>
<reference evidence="6" key="1">
    <citation type="submission" date="2017-09" db="EMBL/GenBank/DDBJ databases">
        <title>Metaegenomics of thermophilic ammonia-oxidizing enrichment culture.</title>
        <authorList>
            <person name="Kato S."/>
            <person name="Suzuki K."/>
        </authorList>
    </citation>
    <scope>NUCLEOTIDE SEQUENCE [LARGE SCALE GENOMIC DNA]</scope>
</reference>